<dbReference type="GO" id="GO:0008360">
    <property type="term" value="P:regulation of cell shape"/>
    <property type="evidence" value="ECO:0007669"/>
    <property type="project" value="UniProtKB-KW"/>
</dbReference>
<comment type="subcellular location">
    <subcellularLocation>
        <location evidence="1">Cell membrane</location>
    </subcellularLocation>
</comment>
<keyword evidence="9" id="KW-0378">Hydrolase</keyword>
<dbReference type="Pfam" id="PF00905">
    <property type="entry name" value="Transpeptidase"/>
    <property type="match status" value="1"/>
</dbReference>
<dbReference type="InterPro" id="IPR050396">
    <property type="entry name" value="Glycosyltr_51/Transpeptidase"/>
</dbReference>
<dbReference type="GO" id="GO:0030288">
    <property type="term" value="C:outer membrane-bounded periplasmic space"/>
    <property type="evidence" value="ECO:0007669"/>
    <property type="project" value="TreeGrafter"/>
</dbReference>
<dbReference type="InterPro" id="IPR012338">
    <property type="entry name" value="Beta-lactam/transpept-like"/>
</dbReference>
<evidence type="ECO:0000256" key="17">
    <source>
        <dbReference type="SAM" id="Phobius"/>
    </source>
</evidence>
<evidence type="ECO:0000256" key="16">
    <source>
        <dbReference type="ARBA" id="ARBA00049902"/>
    </source>
</evidence>
<evidence type="ECO:0000256" key="4">
    <source>
        <dbReference type="ARBA" id="ARBA00022475"/>
    </source>
</evidence>
<keyword evidence="8" id="KW-0808">Transferase</keyword>
<dbReference type="InterPro" id="IPR036950">
    <property type="entry name" value="PBP_transglycosylase"/>
</dbReference>
<dbReference type="InterPro" id="IPR023346">
    <property type="entry name" value="Lysozyme-like_dom_sf"/>
</dbReference>
<evidence type="ECO:0000256" key="10">
    <source>
        <dbReference type="ARBA" id="ARBA00022960"/>
    </source>
</evidence>
<comment type="catalytic activity">
    <reaction evidence="16">
        <text>[GlcNAc-(1-&gt;4)-Mur2Ac(oyl-L-Ala-gamma-D-Glu-L-Lys-D-Ala-D-Ala)](n)-di-trans,octa-cis-undecaprenyl diphosphate + beta-D-GlcNAc-(1-&gt;4)-Mur2Ac(oyl-L-Ala-gamma-D-Glu-L-Lys-D-Ala-D-Ala)-di-trans,octa-cis-undecaprenyl diphosphate = [GlcNAc-(1-&gt;4)-Mur2Ac(oyl-L-Ala-gamma-D-Glu-L-Lys-D-Ala-D-Ala)](n+1)-di-trans,octa-cis-undecaprenyl diphosphate + di-trans,octa-cis-undecaprenyl diphosphate + H(+)</text>
        <dbReference type="Rhea" id="RHEA:23708"/>
        <dbReference type="Rhea" id="RHEA-COMP:9602"/>
        <dbReference type="Rhea" id="RHEA-COMP:9603"/>
        <dbReference type="ChEBI" id="CHEBI:15378"/>
        <dbReference type="ChEBI" id="CHEBI:58405"/>
        <dbReference type="ChEBI" id="CHEBI:60033"/>
        <dbReference type="ChEBI" id="CHEBI:78435"/>
        <dbReference type="EC" id="2.4.99.28"/>
    </reaction>
</comment>
<keyword evidence="17" id="KW-1133">Transmembrane helix</keyword>
<dbReference type="Pfam" id="PF00912">
    <property type="entry name" value="Transgly"/>
    <property type="match status" value="1"/>
</dbReference>
<dbReference type="Gene3D" id="3.40.710.10">
    <property type="entry name" value="DD-peptidase/beta-lactamase superfamily"/>
    <property type="match status" value="1"/>
</dbReference>
<dbReference type="GO" id="GO:0009002">
    <property type="term" value="F:serine-type D-Ala-D-Ala carboxypeptidase activity"/>
    <property type="evidence" value="ECO:0007669"/>
    <property type="project" value="UniProtKB-EC"/>
</dbReference>
<dbReference type="FunFam" id="1.10.3810.10:FF:000001">
    <property type="entry name" value="Penicillin-binding protein 1A"/>
    <property type="match status" value="1"/>
</dbReference>
<evidence type="ECO:0000259" key="18">
    <source>
        <dbReference type="Pfam" id="PF00905"/>
    </source>
</evidence>
<keyword evidence="5" id="KW-0121">Carboxypeptidase</keyword>
<comment type="similarity">
    <text evidence="3">In the N-terminal section; belongs to the glycosyltransferase 51 family.</text>
</comment>
<dbReference type="NCBIfam" id="TIGR02074">
    <property type="entry name" value="PBP_1a_fam"/>
    <property type="match status" value="1"/>
</dbReference>
<evidence type="ECO:0000256" key="6">
    <source>
        <dbReference type="ARBA" id="ARBA00022670"/>
    </source>
</evidence>
<dbReference type="RefSeq" id="WP_066093990.1">
    <property type="nucleotide sequence ID" value="NZ_CP126114.1"/>
</dbReference>
<evidence type="ECO:0000256" key="11">
    <source>
        <dbReference type="ARBA" id="ARBA00022984"/>
    </source>
</evidence>
<keyword evidence="17" id="KW-0812">Transmembrane</keyword>
<dbReference type="PANTHER" id="PTHR32282:SF11">
    <property type="entry name" value="PENICILLIN-BINDING PROTEIN 1B"/>
    <property type="match status" value="1"/>
</dbReference>
<dbReference type="GO" id="GO:0008658">
    <property type="term" value="F:penicillin binding"/>
    <property type="evidence" value="ECO:0007669"/>
    <property type="project" value="InterPro"/>
</dbReference>
<organism evidence="20 21">
    <name type="scientific">Neobacillus novalis</name>
    <dbReference type="NCBI Taxonomy" id="220687"/>
    <lineage>
        <taxon>Bacteria</taxon>
        <taxon>Bacillati</taxon>
        <taxon>Bacillota</taxon>
        <taxon>Bacilli</taxon>
        <taxon>Bacillales</taxon>
        <taxon>Bacillaceae</taxon>
        <taxon>Neobacillus</taxon>
    </lineage>
</organism>
<feature type="transmembrane region" description="Helical" evidence="17">
    <location>
        <begin position="20"/>
        <end position="41"/>
    </location>
</feature>
<evidence type="ECO:0000256" key="12">
    <source>
        <dbReference type="ARBA" id="ARBA00023136"/>
    </source>
</evidence>
<feature type="domain" description="Penicillin-binding protein transpeptidase" evidence="18">
    <location>
        <begin position="329"/>
        <end position="581"/>
    </location>
</feature>
<accession>A0AA95SDS2</accession>
<dbReference type="GO" id="GO:0009252">
    <property type="term" value="P:peptidoglycan biosynthetic process"/>
    <property type="evidence" value="ECO:0007669"/>
    <property type="project" value="UniProtKB-KW"/>
</dbReference>
<evidence type="ECO:0000256" key="14">
    <source>
        <dbReference type="ARBA" id="ARBA00023316"/>
    </source>
</evidence>
<keyword evidence="12 17" id="KW-0472">Membrane</keyword>
<keyword evidence="6" id="KW-0645">Protease</keyword>
<evidence type="ECO:0000256" key="15">
    <source>
        <dbReference type="ARBA" id="ARBA00034000"/>
    </source>
</evidence>
<dbReference type="SUPFAM" id="SSF56601">
    <property type="entry name" value="beta-lactamase/transpeptidase-like"/>
    <property type="match status" value="1"/>
</dbReference>
<name>A0AA95SDS2_9BACI</name>
<dbReference type="Proteomes" id="UP001178288">
    <property type="component" value="Chromosome"/>
</dbReference>
<dbReference type="KEGG" id="nnv:QNH39_27205"/>
<comment type="similarity">
    <text evidence="2">In the C-terminal section; belongs to the transpeptidase family.</text>
</comment>
<dbReference type="GO" id="GO:0005886">
    <property type="term" value="C:plasma membrane"/>
    <property type="evidence" value="ECO:0007669"/>
    <property type="project" value="UniProtKB-SubCell"/>
</dbReference>
<feature type="domain" description="Glycosyl transferase family 51" evidence="19">
    <location>
        <begin position="62"/>
        <end position="237"/>
    </location>
</feature>
<evidence type="ECO:0000259" key="19">
    <source>
        <dbReference type="Pfam" id="PF00912"/>
    </source>
</evidence>
<keyword evidence="13" id="KW-0511">Multifunctional enzyme</keyword>
<keyword evidence="21" id="KW-1185">Reference proteome</keyword>
<dbReference type="InterPro" id="IPR001264">
    <property type="entry name" value="Glyco_trans_51"/>
</dbReference>
<keyword evidence="10" id="KW-0133">Cell shape</keyword>
<evidence type="ECO:0000256" key="8">
    <source>
        <dbReference type="ARBA" id="ARBA00022679"/>
    </source>
</evidence>
<protein>
    <submittedName>
        <fullName evidence="20">PBP1A family penicillin-binding protein</fullName>
    </submittedName>
</protein>
<reference evidence="20" key="1">
    <citation type="submission" date="2023-05" db="EMBL/GenBank/DDBJ databases">
        <title>Comparative genomics of Bacillaceae isolates and their secondary metabolite potential.</title>
        <authorList>
            <person name="Song L."/>
            <person name="Nielsen L.J."/>
            <person name="Mohite O."/>
            <person name="Xu X."/>
            <person name="Weber T."/>
            <person name="Kovacs A.T."/>
        </authorList>
    </citation>
    <scope>NUCLEOTIDE SEQUENCE</scope>
    <source>
        <strain evidence="20">XLM17</strain>
    </source>
</reference>
<dbReference type="SUPFAM" id="SSF53955">
    <property type="entry name" value="Lysozyme-like"/>
    <property type="match status" value="1"/>
</dbReference>
<proteinExistence type="inferred from homology"/>
<dbReference type="GO" id="GO:0006508">
    <property type="term" value="P:proteolysis"/>
    <property type="evidence" value="ECO:0007669"/>
    <property type="project" value="UniProtKB-KW"/>
</dbReference>
<dbReference type="InterPro" id="IPR001460">
    <property type="entry name" value="PCN-bd_Tpept"/>
</dbReference>
<keyword evidence="14" id="KW-0961">Cell wall biogenesis/degradation</keyword>
<sequence>MEIMTDHGFRKTVKYLRAFIIISLIGMICMLVLFLGILAYAKILGAPPLAVPQSTLFYADDGTLIGESNSGQKRYWVGLKDISPDLVNATVSIEDKSFYSHHGFDLKRIAGAVLADIQAFAKVQGASTITQQYARNLFLEHDKTWNRKLHEAFYTIRLEMNYSKNDILEGYLNTIYYGNGAYGVEAASQYYFGKKAADLTLAEASMLAGIPKGPGLYSPLASMENAKRRQAIILATMVKNGYIQKDTAKTALAQTLTLTGIHTTQKVKVAPYFQDAVKNALKNQLHLDDRTIALGGLKVFTTLDLKQQEAAERQIQQYVSSSSEIQVGLVAMDPKNGYLKAMVGGRDYEKSPFNRAVQAIRQPGSTIKPLLYYAALEQGFTPSSTMRSEYTTFHFDDGQADYTPHNFNNKYADGEITLAQALAVSDNIFAVKTHLFLGEESLIETAKRFGLSTKMAQVPSLALGTSGVRVIEMANAYSLLANGGKRVNPTLITRVEDYNGHVIFEKKQEAKKVLDPAKAFVLTQMLTGIFDKKLNGYAKVTGSTIINDLTRPYAGKSGSTETDSWMIGYSPQLVTAVWAGYDIGKPIELTAEKTYAKNIWAGFMEEALEGKPVKAFTAPKEGVIGVYVAPANGKLATKDCPVRRFTYFVAGTEPTEYCTDHLKNADPDTKKQKNNKKVPWYKKIMPWS</sequence>
<evidence type="ECO:0000313" key="20">
    <source>
        <dbReference type="EMBL" id="WHY89159.1"/>
    </source>
</evidence>
<dbReference type="EMBL" id="CP126114">
    <property type="protein sequence ID" value="WHY89159.1"/>
    <property type="molecule type" value="Genomic_DNA"/>
</dbReference>
<evidence type="ECO:0000313" key="21">
    <source>
        <dbReference type="Proteomes" id="UP001178288"/>
    </source>
</evidence>
<dbReference type="Gene3D" id="1.10.3810.10">
    <property type="entry name" value="Biosynthetic peptidoglycan transglycosylase-like"/>
    <property type="match status" value="1"/>
</dbReference>
<evidence type="ECO:0000256" key="13">
    <source>
        <dbReference type="ARBA" id="ARBA00023268"/>
    </source>
</evidence>
<dbReference type="GO" id="GO:0071555">
    <property type="term" value="P:cell wall organization"/>
    <property type="evidence" value="ECO:0007669"/>
    <property type="project" value="UniProtKB-KW"/>
</dbReference>
<evidence type="ECO:0000256" key="9">
    <source>
        <dbReference type="ARBA" id="ARBA00022801"/>
    </source>
</evidence>
<evidence type="ECO:0000256" key="7">
    <source>
        <dbReference type="ARBA" id="ARBA00022676"/>
    </source>
</evidence>
<dbReference type="FunFam" id="3.40.710.10:FF:000028">
    <property type="entry name" value="Penicillin-binding protein 1A"/>
    <property type="match status" value="1"/>
</dbReference>
<keyword evidence="7" id="KW-0328">Glycosyltransferase</keyword>
<dbReference type="GO" id="GO:0008955">
    <property type="term" value="F:peptidoglycan glycosyltransferase activity"/>
    <property type="evidence" value="ECO:0007669"/>
    <property type="project" value="UniProtKB-EC"/>
</dbReference>
<keyword evidence="11" id="KW-0573">Peptidoglycan synthesis</keyword>
<evidence type="ECO:0000256" key="1">
    <source>
        <dbReference type="ARBA" id="ARBA00004236"/>
    </source>
</evidence>
<keyword evidence="4" id="KW-1003">Cell membrane</keyword>
<dbReference type="PANTHER" id="PTHR32282">
    <property type="entry name" value="BINDING PROTEIN TRANSPEPTIDASE, PUTATIVE-RELATED"/>
    <property type="match status" value="1"/>
</dbReference>
<gene>
    <name evidence="20" type="ORF">QNH39_27205</name>
</gene>
<evidence type="ECO:0000256" key="5">
    <source>
        <dbReference type="ARBA" id="ARBA00022645"/>
    </source>
</evidence>
<evidence type="ECO:0000256" key="2">
    <source>
        <dbReference type="ARBA" id="ARBA00007090"/>
    </source>
</evidence>
<dbReference type="AlphaFoldDB" id="A0AA95SDS2"/>
<evidence type="ECO:0000256" key="3">
    <source>
        <dbReference type="ARBA" id="ARBA00007739"/>
    </source>
</evidence>
<comment type="catalytic activity">
    <reaction evidence="15">
        <text>Preferential cleavage: (Ac)2-L-Lys-D-Ala-|-D-Ala. Also transpeptidation of peptidyl-alanyl moieties that are N-acyl substituents of D-alanine.</text>
        <dbReference type="EC" id="3.4.16.4"/>
    </reaction>
</comment>